<organism evidence="2 3">
    <name type="scientific">Clostridium thailandense</name>
    <dbReference type="NCBI Taxonomy" id="2794346"/>
    <lineage>
        <taxon>Bacteria</taxon>
        <taxon>Bacillati</taxon>
        <taxon>Bacillota</taxon>
        <taxon>Clostridia</taxon>
        <taxon>Eubacteriales</taxon>
        <taxon>Clostridiaceae</taxon>
        <taxon>Clostridium</taxon>
    </lineage>
</organism>
<name>A0A949TTR8_9CLOT</name>
<gene>
    <name evidence="2" type="ORF">I6U48_20080</name>
</gene>
<comment type="caution">
    <text evidence="2">The sequence shown here is derived from an EMBL/GenBank/DDBJ whole genome shotgun (WGS) entry which is preliminary data.</text>
</comment>
<evidence type="ECO:0000256" key="1">
    <source>
        <dbReference type="SAM" id="SignalP"/>
    </source>
</evidence>
<feature type="chain" id="PRO_5037254899" description="DUF4430 domain-containing protein" evidence="1">
    <location>
        <begin position="34"/>
        <end position="269"/>
    </location>
</feature>
<feature type="signal peptide" evidence="1">
    <location>
        <begin position="1"/>
        <end position="33"/>
    </location>
</feature>
<evidence type="ECO:0008006" key="4">
    <source>
        <dbReference type="Google" id="ProtNLM"/>
    </source>
</evidence>
<protein>
    <recommendedName>
        <fullName evidence="4">DUF4430 domain-containing protein</fullName>
    </recommendedName>
</protein>
<accession>A0A949TTR8</accession>
<keyword evidence="1" id="KW-0732">Signal</keyword>
<dbReference type="EMBL" id="JAEEGC010000116">
    <property type="protein sequence ID" value="MBV7275202.1"/>
    <property type="molecule type" value="Genomic_DNA"/>
</dbReference>
<evidence type="ECO:0000313" key="2">
    <source>
        <dbReference type="EMBL" id="MBV7275202.1"/>
    </source>
</evidence>
<proteinExistence type="predicted"/>
<sequence length="269" mass="28819">MIKRMKNKLFVTICVAALSLGAVVPSTFSTVHASGTKTVYVDVEKNITGQAPILQPVQVSLDDTKTVLDATETAVGASNIDAASSSYGSYVKAFKDNTASFTYAYTSQIPAICYDTTTAYNQPIVSDSNYLREKEYNGISGWMFTVNNTDHDSSYNYYTADTALSSLPDGAVIRWEFSMASGCDLGLSGYLPNGTVTGGYYNWNTSATAPFFTRTDKTALITKLATTAKPASGATGYDEYVAAENALKNLTISQTSVDDVLDDLNAVLP</sequence>
<dbReference type="AlphaFoldDB" id="A0A949TTR8"/>
<reference evidence="2" key="1">
    <citation type="submission" date="2020-12" db="EMBL/GenBank/DDBJ databases">
        <title>Clostridium thailandense sp. nov., a novel acetogenic bacterium isolated from peat land soil in Thailand.</title>
        <authorList>
            <person name="Chaikitkaew S."/>
            <person name="Birkeland N.K."/>
        </authorList>
    </citation>
    <scope>NUCLEOTIDE SEQUENCE</scope>
    <source>
        <strain evidence="2">PL3</strain>
    </source>
</reference>
<evidence type="ECO:0000313" key="3">
    <source>
        <dbReference type="Proteomes" id="UP000694308"/>
    </source>
</evidence>
<dbReference type="RefSeq" id="WP_218322258.1">
    <property type="nucleotide sequence ID" value="NZ_JAEEGC010000116.1"/>
</dbReference>
<dbReference type="Proteomes" id="UP000694308">
    <property type="component" value="Unassembled WGS sequence"/>
</dbReference>
<keyword evidence="3" id="KW-1185">Reference proteome</keyword>